<accession>A0A1C3HKR8</accession>
<gene>
    <name evidence="3" type="ORF">PWN146_04344</name>
</gene>
<reference evidence="3" key="1">
    <citation type="submission" date="2016-05" db="EMBL/GenBank/DDBJ databases">
        <authorList>
            <person name="Cock P.J.A."/>
            <person name="Cock P.J.A."/>
        </authorList>
    </citation>
    <scope>NUCLEOTIDE SEQUENCE</scope>
    <source>
        <strain evidence="3">PWN146_assembly</strain>
    </source>
</reference>
<dbReference type="InterPro" id="IPR058531">
    <property type="entry name" value="Baseplate_J_M"/>
</dbReference>
<dbReference type="PIRSF" id="PIRSF020481">
    <property type="entry name" value="BAP"/>
    <property type="match status" value="1"/>
</dbReference>
<dbReference type="AlphaFoldDB" id="A0A1C3HKR8"/>
<proteinExistence type="predicted"/>
<feature type="domain" description="Baseplate J-like central" evidence="1">
    <location>
        <begin position="138"/>
        <end position="209"/>
    </location>
</feature>
<protein>
    <submittedName>
        <fullName evidence="3">Baseplate J-like protein</fullName>
    </submittedName>
</protein>
<dbReference type="EMBL" id="LT575490">
    <property type="protein sequence ID" value="SAY45608.1"/>
    <property type="molecule type" value="Genomic_DNA"/>
</dbReference>
<feature type="domain" description="Baseplate J-like C-terminal" evidence="2">
    <location>
        <begin position="217"/>
        <end position="287"/>
    </location>
</feature>
<dbReference type="PANTHER" id="PTHR35862:SF1">
    <property type="entry name" value="FELS-2 PROPHAGE PROTEIN"/>
    <property type="match status" value="1"/>
</dbReference>
<name>A0A1C3HKR8_SERMA</name>
<evidence type="ECO:0000313" key="3">
    <source>
        <dbReference type="EMBL" id="SAY45608.1"/>
    </source>
</evidence>
<evidence type="ECO:0000259" key="2">
    <source>
        <dbReference type="Pfam" id="PF26079"/>
    </source>
</evidence>
<dbReference type="Pfam" id="PF26078">
    <property type="entry name" value="Baseplate_J_M"/>
    <property type="match status" value="1"/>
</dbReference>
<dbReference type="Pfam" id="PF26079">
    <property type="entry name" value="Baseplate_J_C"/>
    <property type="match status" value="1"/>
</dbReference>
<dbReference type="PANTHER" id="PTHR35862">
    <property type="entry name" value="FELS-2 PROPHAGE PROTEIN"/>
    <property type="match status" value="1"/>
</dbReference>
<dbReference type="InterPro" id="IPR052726">
    <property type="entry name" value="Phage_Baseplate_Hub"/>
</dbReference>
<evidence type="ECO:0000259" key="1">
    <source>
        <dbReference type="Pfam" id="PF26078"/>
    </source>
</evidence>
<dbReference type="InterPro" id="IPR058530">
    <property type="entry name" value="Baseplate_J-like_C"/>
</dbReference>
<organism evidence="3">
    <name type="scientific">Serratia marcescens</name>
    <dbReference type="NCBI Taxonomy" id="615"/>
    <lineage>
        <taxon>Bacteria</taxon>
        <taxon>Pseudomonadati</taxon>
        <taxon>Pseudomonadota</taxon>
        <taxon>Gammaproteobacteria</taxon>
        <taxon>Enterobacterales</taxon>
        <taxon>Yersiniaceae</taxon>
        <taxon>Serratia</taxon>
    </lineage>
</organism>
<dbReference type="InterPro" id="IPR014507">
    <property type="entry name" value="Baseplate_assembly_J_pred"/>
</dbReference>
<sequence length="303" mass="32914">MSGTIDLSQLPPPDVIETVDFEVLLSDIKQYLIACFPEEEQPAVRRALALESSMLSITCQALAYREMLLRQRINEAARANMLAFALGTDLEHLAALFNVERLTIVPEDGSTTPPTPAVKEADSQLRQRVPQAMEGMSVAGPMAAYEFHARSADGRVADASAISPAPAMVTISVLSTEGNGTADDAVLAAVTKALNDEEVRPVADRVTVQSAQVIEYRVDAVVYVYPGPEIEPILEAAAQSLNQYAREQRRLGRDIRLSAIYAALHVEGIQRVELKSPLKDIVLDQTQAGYCTEQLITFGGYDA</sequence>